<protein>
    <submittedName>
        <fullName evidence="2">Uncharacterized protein</fullName>
    </submittedName>
</protein>
<proteinExistence type="predicted"/>
<accession>A0A9Q1GQM3</accession>
<sequence>MSRTAIRYQNAPRNPPHGQSGGGSPGTLIRQIVQYEWLPIQCAHCQMMGHTEAECRKKTGIRQEWRRVVRDTAPFSHTARTDAAQSPTKAAKMQHEQTVTVTIQPEHPVNDNVQDVQPAQPHQNMDNSPSASANTQSPDRASKIDQSDADGFTIVRRKQSSRPNTRSQMLP</sequence>
<keyword evidence="3" id="KW-1185">Reference proteome</keyword>
<feature type="compositionally biased region" description="Polar residues" evidence="1">
    <location>
        <begin position="111"/>
        <end position="139"/>
    </location>
</feature>
<feature type="compositionally biased region" description="Polar residues" evidence="1">
    <location>
        <begin position="161"/>
        <end position="171"/>
    </location>
</feature>
<gene>
    <name evidence="2" type="ORF">Cgig2_029024</name>
</gene>
<evidence type="ECO:0000313" key="3">
    <source>
        <dbReference type="Proteomes" id="UP001153076"/>
    </source>
</evidence>
<dbReference type="AlphaFoldDB" id="A0A9Q1GQM3"/>
<evidence type="ECO:0000256" key="1">
    <source>
        <dbReference type="SAM" id="MobiDB-lite"/>
    </source>
</evidence>
<evidence type="ECO:0000313" key="2">
    <source>
        <dbReference type="EMBL" id="KAJ8424333.1"/>
    </source>
</evidence>
<feature type="region of interest" description="Disordered" evidence="1">
    <location>
        <begin position="70"/>
        <end position="171"/>
    </location>
</feature>
<dbReference type="Proteomes" id="UP001153076">
    <property type="component" value="Unassembled WGS sequence"/>
</dbReference>
<name>A0A9Q1GQM3_9CARY</name>
<comment type="caution">
    <text evidence="2">The sequence shown here is derived from an EMBL/GenBank/DDBJ whole genome shotgun (WGS) entry which is preliminary data.</text>
</comment>
<dbReference type="EMBL" id="JAKOGI010001708">
    <property type="protein sequence ID" value="KAJ8424333.1"/>
    <property type="molecule type" value="Genomic_DNA"/>
</dbReference>
<feature type="region of interest" description="Disordered" evidence="1">
    <location>
        <begin position="1"/>
        <end position="27"/>
    </location>
</feature>
<reference evidence="2" key="1">
    <citation type="submission" date="2022-04" db="EMBL/GenBank/DDBJ databases">
        <title>Carnegiea gigantea Genome sequencing and assembly v2.</title>
        <authorList>
            <person name="Copetti D."/>
            <person name="Sanderson M.J."/>
            <person name="Burquez A."/>
            <person name="Wojciechowski M.F."/>
        </authorList>
    </citation>
    <scope>NUCLEOTIDE SEQUENCE</scope>
    <source>
        <strain evidence="2">SGP5-SGP5p</strain>
        <tissue evidence="2">Aerial part</tissue>
    </source>
</reference>
<organism evidence="2 3">
    <name type="scientific">Carnegiea gigantea</name>
    <dbReference type="NCBI Taxonomy" id="171969"/>
    <lineage>
        <taxon>Eukaryota</taxon>
        <taxon>Viridiplantae</taxon>
        <taxon>Streptophyta</taxon>
        <taxon>Embryophyta</taxon>
        <taxon>Tracheophyta</taxon>
        <taxon>Spermatophyta</taxon>
        <taxon>Magnoliopsida</taxon>
        <taxon>eudicotyledons</taxon>
        <taxon>Gunneridae</taxon>
        <taxon>Pentapetalae</taxon>
        <taxon>Caryophyllales</taxon>
        <taxon>Cactineae</taxon>
        <taxon>Cactaceae</taxon>
        <taxon>Cactoideae</taxon>
        <taxon>Echinocereeae</taxon>
        <taxon>Carnegiea</taxon>
    </lineage>
</organism>